<dbReference type="Proteomes" id="UP000007520">
    <property type="component" value="Segment"/>
</dbReference>
<evidence type="ECO:0000259" key="1">
    <source>
        <dbReference type="Pfam" id="PF11645"/>
    </source>
</evidence>
<proteinExistence type="predicted"/>
<reference evidence="2 3" key="1">
    <citation type="journal article" date="2012" name="J. Virol.">
        <title>Complete Genome Sequence of a Novel Marine Siphovirus, pVp-1, Infecting Vibrio parahaemolyticus.</title>
        <authorList>
            <person name="Kim J.H."/>
            <person name="Jun J.W."/>
            <person name="Choresca C.H."/>
            <person name="Shin S.P."/>
            <person name="Han J.E."/>
            <person name="Park S.C."/>
        </authorList>
    </citation>
    <scope>NUCLEOTIDE SEQUENCE [LARGE SCALE GENOMIC DNA]</scope>
</reference>
<keyword evidence="3" id="KW-1185">Reference proteome</keyword>
<sequence length="122" mass="13890">MDSTFQGYIGEMKAKAYFAALGYYVFSDDSGNSPVDFLVMKDGIVKKVQVKSTRGRNKADTGWEVQLKSVRTNKTANKVKHFDNTAQDFLFVYFPEIDKYKLLISSEITQKAAMLVKDIELR</sequence>
<organism evidence="2 3">
    <name type="scientific">Vibrio phage pVp-1</name>
    <dbReference type="NCBI Taxonomy" id="1150989"/>
    <lineage>
        <taxon>Viruses</taxon>
        <taxon>Duplodnaviria</taxon>
        <taxon>Heunggongvirae</taxon>
        <taxon>Uroviricota</taxon>
        <taxon>Caudoviricetes</taxon>
        <taxon>Demerecviridae</taxon>
        <taxon>Ermolyevavirinae</taxon>
        <taxon>Vipunavirus</taxon>
        <taxon>Vipunavirus pVp1</taxon>
    </lineage>
</organism>
<dbReference type="InterPro" id="IPR021671">
    <property type="entry name" value="PD(D/E)XK_Endonuc"/>
</dbReference>
<dbReference type="GO" id="GO:0003676">
    <property type="term" value="F:nucleic acid binding"/>
    <property type="evidence" value="ECO:0007669"/>
    <property type="project" value="InterPro"/>
</dbReference>
<evidence type="ECO:0000313" key="2">
    <source>
        <dbReference type="EMBL" id="AFB83913.1"/>
    </source>
</evidence>
<gene>
    <name evidence="2" type="ORF">pVp-1_0056</name>
</gene>
<dbReference type="EMBL" id="JQ340389">
    <property type="protein sequence ID" value="AFB83913.1"/>
    <property type="molecule type" value="Genomic_DNA"/>
</dbReference>
<dbReference type="Pfam" id="PF11645">
    <property type="entry name" value="PDDEXK_5"/>
    <property type="match status" value="1"/>
</dbReference>
<dbReference type="RefSeq" id="YP_007007879.1">
    <property type="nucleotide sequence ID" value="NC_019529.1"/>
</dbReference>
<evidence type="ECO:0000313" key="3">
    <source>
        <dbReference type="Proteomes" id="UP000007520"/>
    </source>
</evidence>
<accession>H6WXE7</accession>
<dbReference type="KEGG" id="vg:14013322"/>
<feature type="domain" description="PD(D/E)XK endonuclease" evidence="1">
    <location>
        <begin position="2"/>
        <end position="103"/>
    </location>
</feature>
<dbReference type="GeneID" id="14013322"/>
<name>H6WXE7_9CAUD</name>
<protein>
    <recommendedName>
        <fullName evidence="1">PD(D/E)XK endonuclease domain-containing protein</fullName>
    </recommendedName>
</protein>
<dbReference type="InterPro" id="IPR011856">
    <property type="entry name" value="tRNA_endonuc-like_dom_sf"/>
</dbReference>
<dbReference type="Gene3D" id="3.40.1350.10">
    <property type="match status" value="1"/>
</dbReference>